<evidence type="ECO:0000313" key="12">
    <source>
        <dbReference type="EnsemblPlants" id="AET2Gv20069900.2"/>
    </source>
</evidence>
<dbReference type="Pfam" id="PF18052">
    <property type="entry name" value="Rx_N"/>
    <property type="match status" value="1"/>
</dbReference>
<dbReference type="InterPro" id="IPR058922">
    <property type="entry name" value="WHD_DRP"/>
</dbReference>
<evidence type="ECO:0000256" key="3">
    <source>
        <dbReference type="ARBA" id="ARBA00022737"/>
    </source>
</evidence>
<feature type="domain" description="Disease resistance protein winged helix" evidence="10">
    <location>
        <begin position="590"/>
        <end position="658"/>
    </location>
</feature>
<reference evidence="13" key="2">
    <citation type="journal article" date="2017" name="Nat. Plants">
        <title>The Aegilops tauschii genome reveals multiple impacts of transposons.</title>
        <authorList>
            <person name="Zhao G."/>
            <person name="Zou C."/>
            <person name="Li K."/>
            <person name="Wang K."/>
            <person name="Li T."/>
            <person name="Gao L."/>
            <person name="Zhang X."/>
            <person name="Wang H."/>
            <person name="Yang Z."/>
            <person name="Liu X."/>
            <person name="Jiang W."/>
            <person name="Mao L."/>
            <person name="Kong X."/>
            <person name="Jiao Y."/>
            <person name="Jia J."/>
        </authorList>
    </citation>
    <scope>NUCLEOTIDE SEQUENCE [LARGE SCALE GENOMIC DNA]</scope>
    <source>
        <strain evidence="13">cv. AL8/78</strain>
    </source>
</reference>
<dbReference type="CDD" id="cd14798">
    <property type="entry name" value="RX-CC_like"/>
    <property type="match status" value="1"/>
</dbReference>
<dbReference type="Gene3D" id="3.80.10.10">
    <property type="entry name" value="Ribonuclease Inhibitor"/>
    <property type="match status" value="1"/>
</dbReference>
<dbReference type="STRING" id="200361.A0A453ACH7"/>
<dbReference type="Gene3D" id="1.10.10.10">
    <property type="entry name" value="Winged helix-like DNA-binding domain superfamily/Winged helix DNA-binding domain"/>
    <property type="match status" value="1"/>
</dbReference>
<dbReference type="FunFam" id="1.10.10.10:FF:000322">
    <property type="entry name" value="Probable disease resistance protein At1g63360"/>
    <property type="match status" value="1"/>
</dbReference>
<dbReference type="InterPro" id="IPR032675">
    <property type="entry name" value="LRR_dom_sf"/>
</dbReference>
<dbReference type="GO" id="GO:0043531">
    <property type="term" value="F:ADP binding"/>
    <property type="evidence" value="ECO:0007669"/>
    <property type="project" value="InterPro"/>
</dbReference>
<reference evidence="12" key="3">
    <citation type="journal article" date="2017" name="Nature">
        <title>Genome sequence of the progenitor of the wheat D genome Aegilops tauschii.</title>
        <authorList>
            <person name="Luo M.C."/>
            <person name="Gu Y.Q."/>
            <person name="Puiu D."/>
            <person name="Wang H."/>
            <person name="Twardziok S.O."/>
            <person name="Deal K.R."/>
            <person name="Huo N."/>
            <person name="Zhu T."/>
            <person name="Wang L."/>
            <person name="Wang Y."/>
            <person name="McGuire P.E."/>
            <person name="Liu S."/>
            <person name="Long H."/>
            <person name="Ramasamy R.K."/>
            <person name="Rodriguez J.C."/>
            <person name="Van S.L."/>
            <person name="Yuan L."/>
            <person name="Wang Z."/>
            <person name="Xia Z."/>
            <person name="Xiao L."/>
            <person name="Anderson O.D."/>
            <person name="Ouyang S."/>
            <person name="Liang Y."/>
            <person name="Zimin A.V."/>
            <person name="Pertea G."/>
            <person name="Qi P."/>
            <person name="Bennetzen J.L."/>
            <person name="Dai X."/>
            <person name="Dawson M.W."/>
            <person name="Muller H.G."/>
            <person name="Kugler K."/>
            <person name="Rivarola-Duarte L."/>
            <person name="Spannagl M."/>
            <person name="Mayer K.F.X."/>
            <person name="Lu F.H."/>
            <person name="Bevan M.W."/>
            <person name="Leroy P."/>
            <person name="Li P."/>
            <person name="You F.M."/>
            <person name="Sun Q."/>
            <person name="Liu Z."/>
            <person name="Lyons E."/>
            <person name="Wicker T."/>
            <person name="Salzberg S.L."/>
            <person name="Devos K.M."/>
            <person name="Dvorak J."/>
        </authorList>
    </citation>
    <scope>NUCLEOTIDE SEQUENCE [LARGE SCALE GENOMIC DNA]</scope>
    <source>
        <strain evidence="12">cv. AL8/78</strain>
    </source>
</reference>
<dbReference type="Gene3D" id="3.40.50.300">
    <property type="entry name" value="P-loop containing nucleotide triphosphate hydrolases"/>
    <property type="match status" value="1"/>
</dbReference>
<feature type="domain" description="NB-ARC" evidence="8">
    <location>
        <begin position="210"/>
        <end position="286"/>
    </location>
</feature>
<dbReference type="EnsemblPlants" id="AET2Gv20069900.2">
    <property type="protein sequence ID" value="AET2Gv20069900.2"/>
    <property type="gene ID" value="AET2Gv20069900"/>
</dbReference>
<accession>A0A453ACH7</accession>
<dbReference type="Pfam" id="PF23559">
    <property type="entry name" value="WHD_DRP"/>
    <property type="match status" value="1"/>
</dbReference>
<reference evidence="13" key="1">
    <citation type="journal article" date="2014" name="Science">
        <title>Ancient hybridizations among the ancestral genomes of bread wheat.</title>
        <authorList>
            <consortium name="International Wheat Genome Sequencing Consortium,"/>
            <person name="Marcussen T."/>
            <person name="Sandve S.R."/>
            <person name="Heier L."/>
            <person name="Spannagl M."/>
            <person name="Pfeifer M."/>
            <person name="Jakobsen K.S."/>
            <person name="Wulff B.B."/>
            <person name="Steuernagel B."/>
            <person name="Mayer K.F."/>
            <person name="Olsen O.A."/>
        </authorList>
    </citation>
    <scope>NUCLEOTIDE SEQUENCE [LARGE SCALE GENOMIC DNA]</scope>
    <source>
        <strain evidence="13">cv. AL8/78</strain>
    </source>
</reference>
<keyword evidence="2" id="KW-0433">Leucine-rich repeat</keyword>
<evidence type="ECO:0000259" key="9">
    <source>
        <dbReference type="Pfam" id="PF18052"/>
    </source>
</evidence>
<dbReference type="PANTHER" id="PTHR23155">
    <property type="entry name" value="DISEASE RESISTANCE PROTEIN RP"/>
    <property type="match status" value="1"/>
</dbReference>
<sequence length="1091" mass="121203">RRLAITAPVCGLIRVASSGSSWCGTQDQRNTAMELVVGASAATMKSLLGKLGGLLAQEYTLIRGVNSDLQYINDELATMQSFLRTVAGSHDSDDLMKDWMKQIRDVTYDVEDCIDDSGHRLHGIRADRCCYFLVNGVHEVLTGRPRRDVAVRISVLKVRAQQIGERRLRYGVDNPQRVGSGSTPTAGFDAAENQDASLQIVTVKEPVGVEKHMEELERWVTDENSGGVLYIVGFGGVGKTTIATALYRKFGENFSHRATVSVSQSSDVEAVLRNIKSQVMPLQIDSHQQHGSLPENSLAAAVKAVPRHIGQGASAVVARLRNFGRSVQTTERGKQDQLKEELQKHFGEDSYLLLIDDVWSAATWDQIRKSLPQRNKRGKIIVTTRFHAVAKMRRGEGSKVCQVDALIDSESKKLFEQALHESRGREGAPTPEREAGDPVNNVRSNDANKPALLPTQAVSGSKGSKDNATRSKREEGILDHNVGVVDGNTPEVLPDQAISESQGTVPMEVWSMCGGLPLAIVTMAGHVACNPNKSKDEWLKDCKSLFPELGKVKGKDGGKKRTQEEVGKIVSHCYNDMPAEIKTCSLYLSIFSKGHRISRKRLTRRWIAEGFVSEKQGLTVEDVAETYFNHLIRRKIILPVDHSSNGKVKYCIVHDMVLEHIVAKASEENFITVVGGNWLMPPPSSKVRRLSLQGTDSKRAKDIEKMNLSHVRSLTMFGSLNNQLSSHSFKFGIVQVLDLEGCMGFKQHHTTEICKMLLLKYLSLRATDIKSLPDRIGKLVNLETLDIRETNVLELPKEVCQLEQLVNILGGNKRTRKALKLPGELNKKKKMKGLRILSGIEITAGSVDLHHLTELRKLAIYKLVTMGDDSSFEELRSSIEYLGGYSLHTLIIGDESSKFINSLDDLSSPPIFLIALELSGKMVKLPRWIRQLSALNKLTLPITALRTDNLRQLSDLEELFSLTFSFTAQNYDAETLTILSENKLHSRGQIKVPEAGFKSLKLLRFSAPLLPLLSFPKKAMPELERLELRFNLLEGLFGVENLEKLKEVHLTLDDKTRQAVTKKIAGEMENAAKKTKAKAPRIILETVIHSN</sequence>
<keyword evidence="5" id="KW-0611">Plant defense</keyword>
<dbReference type="GO" id="GO:0042742">
    <property type="term" value="P:defense response to bacterium"/>
    <property type="evidence" value="ECO:0007669"/>
    <property type="project" value="UniProtKB-ARBA"/>
</dbReference>
<evidence type="ECO:0008006" key="14">
    <source>
        <dbReference type="Google" id="ProtNLM"/>
    </source>
</evidence>
<dbReference type="SUPFAM" id="SSF52540">
    <property type="entry name" value="P-loop containing nucleoside triphosphate hydrolases"/>
    <property type="match status" value="2"/>
</dbReference>
<name>A0A453ACH7_AEGTS</name>
<dbReference type="AlphaFoldDB" id="A0A453ACH7"/>
<evidence type="ECO:0000256" key="6">
    <source>
        <dbReference type="ARBA" id="ARBA00023054"/>
    </source>
</evidence>
<keyword evidence="3" id="KW-0677">Repeat</keyword>
<dbReference type="GO" id="GO:0009626">
    <property type="term" value="P:plant-type hypersensitive response"/>
    <property type="evidence" value="ECO:0007669"/>
    <property type="project" value="UniProtKB-ARBA"/>
</dbReference>
<dbReference type="InterPro" id="IPR041118">
    <property type="entry name" value="Rx_N"/>
</dbReference>
<dbReference type="InterPro" id="IPR044974">
    <property type="entry name" value="Disease_R_plants"/>
</dbReference>
<dbReference type="InterPro" id="IPR027417">
    <property type="entry name" value="P-loop_NTPase"/>
</dbReference>
<proteinExistence type="inferred from homology"/>
<evidence type="ECO:0000256" key="2">
    <source>
        <dbReference type="ARBA" id="ARBA00022614"/>
    </source>
</evidence>
<dbReference type="InterPro" id="IPR036388">
    <property type="entry name" value="WH-like_DNA-bd_sf"/>
</dbReference>
<feature type="domain" description="Disease resistance N-terminal" evidence="9">
    <location>
        <begin position="44"/>
        <end position="120"/>
    </location>
</feature>
<feature type="compositionally biased region" description="Basic and acidic residues" evidence="7">
    <location>
        <begin position="463"/>
        <end position="478"/>
    </location>
</feature>
<organism evidence="12 13">
    <name type="scientific">Aegilops tauschii subsp. strangulata</name>
    <name type="common">Goatgrass</name>
    <dbReference type="NCBI Taxonomy" id="200361"/>
    <lineage>
        <taxon>Eukaryota</taxon>
        <taxon>Viridiplantae</taxon>
        <taxon>Streptophyta</taxon>
        <taxon>Embryophyta</taxon>
        <taxon>Tracheophyta</taxon>
        <taxon>Spermatophyta</taxon>
        <taxon>Magnoliopsida</taxon>
        <taxon>Liliopsida</taxon>
        <taxon>Poales</taxon>
        <taxon>Poaceae</taxon>
        <taxon>BOP clade</taxon>
        <taxon>Pooideae</taxon>
        <taxon>Triticodae</taxon>
        <taxon>Triticeae</taxon>
        <taxon>Triticinae</taxon>
        <taxon>Aegilops</taxon>
    </lineage>
</organism>
<dbReference type="SUPFAM" id="SSF52058">
    <property type="entry name" value="L domain-like"/>
    <property type="match status" value="1"/>
</dbReference>
<dbReference type="InterPro" id="IPR055414">
    <property type="entry name" value="LRR_R13L4/SHOC2-like"/>
</dbReference>
<dbReference type="Gene3D" id="1.20.5.4130">
    <property type="match status" value="1"/>
</dbReference>
<dbReference type="Pfam" id="PF00931">
    <property type="entry name" value="NB-ARC"/>
    <property type="match status" value="2"/>
</dbReference>
<dbReference type="PANTHER" id="PTHR23155:SF947">
    <property type="entry name" value="DISEASE RESISTANCE PROTEIN RPP13"/>
    <property type="match status" value="1"/>
</dbReference>
<feature type="compositionally biased region" description="Basic and acidic residues" evidence="7">
    <location>
        <begin position="419"/>
        <end position="436"/>
    </location>
</feature>
<dbReference type="InterPro" id="IPR002182">
    <property type="entry name" value="NB-ARC"/>
</dbReference>
<dbReference type="GO" id="GO:0002758">
    <property type="term" value="P:innate immune response-activating signaling pathway"/>
    <property type="evidence" value="ECO:0007669"/>
    <property type="project" value="UniProtKB-ARBA"/>
</dbReference>
<dbReference type="PRINTS" id="PR00364">
    <property type="entry name" value="DISEASERSIST"/>
</dbReference>
<evidence type="ECO:0000256" key="5">
    <source>
        <dbReference type="ARBA" id="ARBA00022821"/>
    </source>
</evidence>
<evidence type="ECO:0000259" key="11">
    <source>
        <dbReference type="Pfam" id="PF23598"/>
    </source>
</evidence>
<keyword evidence="4" id="KW-0547">Nucleotide-binding</keyword>
<keyword evidence="6" id="KW-0175">Coiled coil</keyword>
<evidence type="ECO:0000313" key="13">
    <source>
        <dbReference type="Proteomes" id="UP000015105"/>
    </source>
</evidence>
<evidence type="ECO:0000256" key="4">
    <source>
        <dbReference type="ARBA" id="ARBA00022741"/>
    </source>
</evidence>
<evidence type="ECO:0000259" key="8">
    <source>
        <dbReference type="Pfam" id="PF00931"/>
    </source>
</evidence>
<feature type="region of interest" description="Disordered" evidence="7">
    <location>
        <begin position="419"/>
        <end position="492"/>
    </location>
</feature>
<dbReference type="InterPro" id="IPR038005">
    <property type="entry name" value="RX-like_CC"/>
</dbReference>
<protein>
    <recommendedName>
        <fullName evidence="14">AAA+ ATPase domain-containing protein</fullName>
    </recommendedName>
</protein>
<evidence type="ECO:0000256" key="7">
    <source>
        <dbReference type="SAM" id="MobiDB-lite"/>
    </source>
</evidence>
<comment type="similarity">
    <text evidence="1">Belongs to the disease resistance NB-LRR family.</text>
</comment>
<evidence type="ECO:0000256" key="1">
    <source>
        <dbReference type="ARBA" id="ARBA00008894"/>
    </source>
</evidence>
<feature type="domain" description="Disease resistance R13L4/SHOC-2-like LRR" evidence="11">
    <location>
        <begin position="710"/>
        <end position="1073"/>
    </location>
</feature>
<reference evidence="12" key="5">
    <citation type="journal article" date="2021" name="G3 (Bethesda)">
        <title>Aegilops tauschii genome assembly Aet v5.0 features greater sequence contiguity and improved annotation.</title>
        <authorList>
            <person name="Wang L."/>
            <person name="Zhu T."/>
            <person name="Rodriguez J.C."/>
            <person name="Deal K.R."/>
            <person name="Dubcovsky J."/>
            <person name="McGuire P.E."/>
            <person name="Lux T."/>
            <person name="Spannagl M."/>
            <person name="Mayer K.F.X."/>
            <person name="Baldrich P."/>
            <person name="Meyers B.C."/>
            <person name="Huo N."/>
            <person name="Gu Y.Q."/>
            <person name="Zhou H."/>
            <person name="Devos K.M."/>
            <person name="Bennetzen J.L."/>
            <person name="Unver T."/>
            <person name="Budak H."/>
            <person name="Gulick P.J."/>
            <person name="Galiba G."/>
            <person name="Kalapos B."/>
            <person name="Nelson D.R."/>
            <person name="Li P."/>
            <person name="You F.M."/>
            <person name="Luo M.C."/>
            <person name="Dvorak J."/>
        </authorList>
    </citation>
    <scope>NUCLEOTIDE SEQUENCE [LARGE SCALE GENOMIC DNA]</scope>
    <source>
        <strain evidence="12">cv. AL8/78</strain>
    </source>
</reference>
<evidence type="ECO:0000259" key="10">
    <source>
        <dbReference type="Pfam" id="PF23559"/>
    </source>
</evidence>
<reference evidence="12" key="4">
    <citation type="submission" date="2019-03" db="UniProtKB">
        <authorList>
            <consortium name="EnsemblPlants"/>
        </authorList>
    </citation>
    <scope>IDENTIFICATION</scope>
</reference>
<feature type="domain" description="NB-ARC" evidence="8">
    <location>
        <begin position="320"/>
        <end position="418"/>
    </location>
</feature>
<dbReference type="Gramene" id="AET2Gv20069900.2">
    <property type="protein sequence ID" value="AET2Gv20069900.2"/>
    <property type="gene ID" value="AET2Gv20069900"/>
</dbReference>
<dbReference type="Pfam" id="PF23598">
    <property type="entry name" value="LRR_14"/>
    <property type="match status" value="1"/>
</dbReference>
<keyword evidence="13" id="KW-1185">Reference proteome</keyword>
<dbReference type="Proteomes" id="UP000015105">
    <property type="component" value="Chromosome 2D"/>
</dbReference>